<evidence type="ECO:0000313" key="3">
    <source>
        <dbReference type="Proteomes" id="UP000703269"/>
    </source>
</evidence>
<feature type="compositionally biased region" description="Basic and acidic residues" evidence="1">
    <location>
        <begin position="174"/>
        <end position="183"/>
    </location>
</feature>
<name>A0A9P3LCM6_9APHY</name>
<accession>A0A9P3LCM6</accession>
<dbReference type="AlphaFoldDB" id="A0A9P3LCM6"/>
<feature type="compositionally biased region" description="Acidic residues" evidence="1">
    <location>
        <begin position="184"/>
        <end position="200"/>
    </location>
</feature>
<proteinExistence type="predicted"/>
<keyword evidence="3" id="KW-1185">Reference proteome</keyword>
<feature type="region of interest" description="Disordered" evidence="1">
    <location>
        <begin position="174"/>
        <end position="201"/>
    </location>
</feature>
<gene>
    <name evidence="2" type="ORF">PsYK624_065160</name>
</gene>
<organism evidence="2 3">
    <name type="scientific">Phanerochaete sordida</name>
    <dbReference type="NCBI Taxonomy" id="48140"/>
    <lineage>
        <taxon>Eukaryota</taxon>
        <taxon>Fungi</taxon>
        <taxon>Dikarya</taxon>
        <taxon>Basidiomycota</taxon>
        <taxon>Agaricomycotina</taxon>
        <taxon>Agaricomycetes</taxon>
        <taxon>Polyporales</taxon>
        <taxon>Phanerochaetaceae</taxon>
        <taxon>Phanerochaete</taxon>
    </lineage>
</organism>
<evidence type="ECO:0000313" key="2">
    <source>
        <dbReference type="EMBL" id="GJE90385.1"/>
    </source>
</evidence>
<dbReference type="EMBL" id="BPQB01000016">
    <property type="protein sequence ID" value="GJE90385.1"/>
    <property type="molecule type" value="Genomic_DNA"/>
</dbReference>
<evidence type="ECO:0000256" key="1">
    <source>
        <dbReference type="SAM" id="MobiDB-lite"/>
    </source>
</evidence>
<reference evidence="2 3" key="1">
    <citation type="submission" date="2021-08" db="EMBL/GenBank/DDBJ databases">
        <title>Draft Genome Sequence of Phanerochaete sordida strain YK-624.</title>
        <authorList>
            <person name="Mori T."/>
            <person name="Dohra H."/>
            <person name="Suzuki T."/>
            <person name="Kawagishi H."/>
            <person name="Hirai H."/>
        </authorList>
    </citation>
    <scope>NUCLEOTIDE SEQUENCE [LARGE SCALE GENOMIC DNA]</scope>
    <source>
        <strain evidence="2 3">YK-624</strain>
    </source>
</reference>
<dbReference type="OrthoDB" id="2803964at2759"/>
<dbReference type="Proteomes" id="UP000703269">
    <property type="component" value="Unassembled WGS sequence"/>
</dbReference>
<feature type="region of interest" description="Disordered" evidence="1">
    <location>
        <begin position="1"/>
        <end position="84"/>
    </location>
</feature>
<comment type="caution">
    <text evidence="2">The sequence shown here is derived from an EMBL/GenBank/DDBJ whole genome shotgun (WGS) entry which is preliminary data.</text>
</comment>
<protein>
    <submittedName>
        <fullName evidence="2">Uncharacterized protein</fullName>
    </submittedName>
</protein>
<sequence length="264" mass="28760">MTGIAETPAADSNVSEENQDARGGHKRKRSAQASENEPKKSRTAAAPVEADAELDSDSEKKPEEDAAQDPGEPTEEPAAELAGPGPHALYLWSEAIDTLIDDAGLEAAPYVTLKSAALEAYHRVATVPKDDLFEAIAKHVHGVPTWMIDATDDARATPAAQALLQEWHDVTDVERETTLRDADDEKEGNDEDGGDRDDDGVGQWWYEVTLQKERPEGDLPGLEVTLENHGKEPSTWFLTGIGPAYKEGTAAMSGLCEHLMMRYW</sequence>